<dbReference type="InterPro" id="IPR036663">
    <property type="entry name" value="Fumarylacetoacetase_C_sf"/>
</dbReference>
<dbReference type="PANTHER" id="PTHR30143:SF0">
    <property type="entry name" value="2-KETO-4-PENTENOATE HYDRATASE"/>
    <property type="match status" value="1"/>
</dbReference>
<dbReference type="SUPFAM" id="SSF56529">
    <property type="entry name" value="FAH"/>
    <property type="match status" value="1"/>
</dbReference>
<accession>A0ABU8MEK2</accession>
<reference evidence="1 2" key="1">
    <citation type="submission" date="2024-03" db="EMBL/GenBank/DDBJ databases">
        <title>Actinomycetospora sp. OC33-EN07, a novel actinomycete isolated from wild orchid (Aerides multiflora).</title>
        <authorList>
            <person name="Suriyachadkun C."/>
        </authorList>
    </citation>
    <scope>NUCLEOTIDE SEQUENCE [LARGE SCALE GENOMIC DNA]</scope>
    <source>
        <strain evidence="1 2">OC33-EN07</strain>
    </source>
</reference>
<evidence type="ECO:0000313" key="2">
    <source>
        <dbReference type="Proteomes" id="UP001369736"/>
    </source>
</evidence>
<gene>
    <name evidence="1" type="ORF">WCD58_29880</name>
</gene>
<dbReference type="InterPro" id="IPR050772">
    <property type="entry name" value="Hydratase-Decarb/MhpD_sf"/>
</dbReference>
<protein>
    <recommendedName>
        <fullName evidence="3">2-keto-4-pentenoate hydratase</fullName>
    </recommendedName>
</protein>
<name>A0ABU8MEK2_9PSEU</name>
<sequence length="199" mass="20936">MSPTEHTAAAPPAALSAAQIDQALEHARRHQAPIEPLTTTYPGLDVAGAYAIQRVGLRRRLDAHGVVVGHKIGLTSAAMQRQLGVEEPDYGYLLADMILHDPGETPPSTSAAQFCQPRIEPEVAFRLAAPLGGPGITPGDVLAACDPIAPALEIVDIQDWRIALADTIADNASSAAVVLGPWIPLDQVTAPRELTAELI</sequence>
<dbReference type="Proteomes" id="UP001369736">
    <property type="component" value="Unassembled WGS sequence"/>
</dbReference>
<dbReference type="EMBL" id="JBBEGM010000017">
    <property type="protein sequence ID" value="MEJ2865401.1"/>
    <property type="molecule type" value="Genomic_DNA"/>
</dbReference>
<evidence type="ECO:0000313" key="1">
    <source>
        <dbReference type="EMBL" id="MEJ2865401.1"/>
    </source>
</evidence>
<dbReference type="PANTHER" id="PTHR30143">
    <property type="entry name" value="ACID HYDRATASE"/>
    <property type="match status" value="1"/>
</dbReference>
<comment type="caution">
    <text evidence="1">The sequence shown here is derived from an EMBL/GenBank/DDBJ whole genome shotgun (WGS) entry which is preliminary data.</text>
</comment>
<dbReference type="RefSeq" id="WP_337706772.1">
    <property type="nucleotide sequence ID" value="NZ_JBBEGM010000017.1"/>
</dbReference>
<organism evidence="1 2">
    <name type="scientific">Actinomycetospora flava</name>
    <dbReference type="NCBI Taxonomy" id="3129232"/>
    <lineage>
        <taxon>Bacteria</taxon>
        <taxon>Bacillati</taxon>
        <taxon>Actinomycetota</taxon>
        <taxon>Actinomycetes</taxon>
        <taxon>Pseudonocardiales</taxon>
        <taxon>Pseudonocardiaceae</taxon>
        <taxon>Actinomycetospora</taxon>
    </lineage>
</organism>
<proteinExistence type="predicted"/>
<evidence type="ECO:0008006" key="3">
    <source>
        <dbReference type="Google" id="ProtNLM"/>
    </source>
</evidence>
<keyword evidence="2" id="KW-1185">Reference proteome</keyword>
<dbReference type="Gene3D" id="3.90.850.10">
    <property type="entry name" value="Fumarylacetoacetase-like, C-terminal domain"/>
    <property type="match status" value="1"/>
</dbReference>